<reference evidence="8 9" key="1">
    <citation type="journal article" date="2015" name="Nature">
        <title>rRNA introns, odd ribosomes, and small enigmatic genomes across a large radiation of phyla.</title>
        <authorList>
            <person name="Brown C.T."/>
            <person name="Hug L.A."/>
            <person name="Thomas B.C."/>
            <person name="Sharon I."/>
            <person name="Castelle C.J."/>
            <person name="Singh A."/>
            <person name="Wilkins M.J."/>
            <person name="Williams K.H."/>
            <person name="Banfield J.F."/>
        </authorList>
    </citation>
    <scope>NUCLEOTIDE SEQUENCE [LARGE SCALE GENOMIC DNA]</scope>
</reference>
<name>A0A0G0MQG1_9BACT</name>
<accession>A0A0G0MQG1</accession>
<comment type="catalytic activity">
    <reaction evidence="1 6">
        <text>Cleavage of hydrophobic, N-terminal signal or leader sequences from secreted and periplasmic proteins.</text>
        <dbReference type="EC" id="3.4.21.89"/>
    </reaction>
</comment>
<dbReference type="NCBIfam" id="TIGR02227">
    <property type="entry name" value="sigpep_I_bact"/>
    <property type="match status" value="1"/>
</dbReference>
<dbReference type="InterPro" id="IPR036286">
    <property type="entry name" value="LexA/Signal_pep-like_sf"/>
</dbReference>
<dbReference type="PANTHER" id="PTHR43390">
    <property type="entry name" value="SIGNAL PEPTIDASE I"/>
    <property type="match status" value="1"/>
</dbReference>
<sequence>MDQEVYETKSSIKEYLAEFIQTLAVCLVIGIIVYLFIAQPHKVSGISMFPNFHNNDYIITNKLLYRFSEPQRGDIIVLRNPKHNSEDFIKRIIGLSGERVKIQNGRVFINGQMLQESYLDKALLTPPGSFMQEGREVIVPNDSFLVLGDNRTASSDSREWGFVPKSDVIGKVFLRYWPQQSIGLI</sequence>
<dbReference type="PRINTS" id="PR00727">
    <property type="entry name" value="LEADERPTASE"/>
</dbReference>
<feature type="active site" evidence="5">
    <location>
        <position position="47"/>
    </location>
</feature>
<evidence type="ECO:0000313" key="9">
    <source>
        <dbReference type="Proteomes" id="UP000034235"/>
    </source>
</evidence>
<keyword evidence="6" id="KW-0472">Membrane</keyword>
<dbReference type="AlphaFoldDB" id="A0A0G0MQG1"/>
<dbReference type="SUPFAM" id="SSF51306">
    <property type="entry name" value="LexA/Signal peptidase"/>
    <property type="match status" value="1"/>
</dbReference>
<feature type="transmembrane region" description="Helical" evidence="6">
    <location>
        <begin position="20"/>
        <end position="38"/>
    </location>
</feature>
<evidence type="ECO:0000259" key="7">
    <source>
        <dbReference type="Pfam" id="PF10502"/>
    </source>
</evidence>
<keyword evidence="6" id="KW-0812">Transmembrane</keyword>
<evidence type="ECO:0000256" key="3">
    <source>
        <dbReference type="ARBA" id="ARBA00013208"/>
    </source>
</evidence>
<protein>
    <recommendedName>
        <fullName evidence="3 6">Signal peptidase I</fullName>
        <ecNumber evidence="3 6">3.4.21.89</ecNumber>
    </recommendedName>
</protein>
<dbReference type="EMBL" id="LBUP01000001">
    <property type="protein sequence ID" value="KKQ67141.1"/>
    <property type="molecule type" value="Genomic_DNA"/>
</dbReference>
<proteinExistence type="inferred from homology"/>
<feature type="domain" description="Peptidase S26" evidence="7">
    <location>
        <begin position="17"/>
        <end position="177"/>
    </location>
</feature>
<dbReference type="GO" id="GO:0009003">
    <property type="term" value="F:signal peptidase activity"/>
    <property type="evidence" value="ECO:0007669"/>
    <property type="project" value="UniProtKB-EC"/>
</dbReference>
<organism evidence="8 9">
    <name type="scientific">Candidatus Daviesbacteria bacterium GW2011_GWA2_38_24</name>
    <dbReference type="NCBI Taxonomy" id="1618422"/>
    <lineage>
        <taxon>Bacteria</taxon>
        <taxon>Candidatus Daviesiibacteriota</taxon>
    </lineage>
</organism>
<dbReference type="Gene3D" id="2.10.109.10">
    <property type="entry name" value="Umud Fragment, subunit A"/>
    <property type="match status" value="1"/>
</dbReference>
<dbReference type="InterPro" id="IPR019533">
    <property type="entry name" value="Peptidase_S26"/>
</dbReference>
<comment type="subcellular location">
    <subcellularLocation>
        <location evidence="6">Membrane</location>
        <topology evidence="6">Single-pass type II membrane protein</topology>
    </subcellularLocation>
</comment>
<evidence type="ECO:0000313" key="8">
    <source>
        <dbReference type="EMBL" id="KKQ67141.1"/>
    </source>
</evidence>
<dbReference type="GO" id="GO:0006465">
    <property type="term" value="P:signal peptide processing"/>
    <property type="evidence" value="ECO:0007669"/>
    <property type="project" value="InterPro"/>
</dbReference>
<evidence type="ECO:0000256" key="4">
    <source>
        <dbReference type="ARBA" id="ARBA00022801"/>
    </source>
</evidence>
<dbReference type="InterPro" id="IPR000223">
    <property type="entry name" value="Pept_S26A_signal_pept_1"/>
</dbReference>
<evidence type="ECO:0000256" key="6">
    <source>
        <dbReference type="RuleBase" id="RU362042"/>
    </source>
</evidence>
<dbReference type="EC" id="3.4.21.89" evidence="3 6"/>
<evidence type="ECO:0000256" key="2">
    <source>
        <dbReference type="ARBA" id="ARBA00009370"/>
    </source>
</evidence>
<dbReference type="PANTHER" id="PTHR43390:SF1">
    <property type="entry name" value="CHLOROPLAST PROCESSING PEPTIDASE"/>
    <property type="match status" value="1"/>
</dbReference>
<dbReference type="PATRIC" id="fig|1618422.5.peg.71"/>
<dbReference type="GO" id="GO:0016020">
    <property type="term" value="C:membrane"/>
    <property type="evidence" value="ECO:0007669"/>
    <property type="project" value="UniProtKB-SubCell"/>
</dbReference>
<gene>
    <name evidence="8" type="ORF">US86_C0001G0068</name>
</gene>
<evidence type="ECO:0000256" key="5">
    <source>
        <dbReference type="PIRSR" id="PIRSR600223-1"/>
    </source>
</evidence>
<comment type="similarity">
    <text evidence="2 6">Belongs to the peptidase S26 family.</text>
</comment>
<feature type="active site" evidence="5">
    <location>
        <position position="90"/>
    </location>
</feature>
<dbReference type="Pfam" id="PF10502">
    <property type="entry name" value="Peptidase_S26"/>
    <property type="match status" value="1"/>
</dbReference>
<keyword evidence="6" id="KW-0645">Protease</keyword>
<comment type="caution">
    <text evidence="8">The sequence shown here is derived from an EMBL/GenBank/DDBJ whole genome shotgun (WGS) entry which is preliminary data.</text>
</comment>
<keyword evidence="4 6" id="KW-0378">Hydrolase</keyword>
<dbReference type="GO" id="GO:0004252">
    <property type="term" value="F:serine-type endopeptidase activity"/>
    <property type="evidence" value="ECO:0007669"/>
    <property type="project" value="InterPro"/>
</dbReference>
<evidence type="ECO:0000256" key="1">
    <source>
        <dbReference type="ARBA" id="ARBA00000677"/>
    </source>
</evidence>
<dbReference type="InterPro" id="IPR019758">
    <property type="entry name" value="Pept_S26A_signal_pept_1_CS"/>
</dbReference>
<dbReference type="CDD" id="cd06530">
    <property type="entry name" value="S26_SPase_I"/>
    <property type="match status" value="1"/>
</dbReference>
<dbReference type="PROSITE" id="PS00761">
    <property type="entry name" value="SPASE_I_3"/>
    <property type="match status" value="1"/>
</dbReference>
<dbReference type="Proteomes" id="UP000034235">
    <property type="component" value="Unassembled WGS sequence"/>
</dbReference>
<keyword evidence="6" id="KW-1133">Transmembrane helix</keyword>